<dbReference type="InterPro" id="IPR022385">
    <property type="entry name" value="Rhs_assc_core"/>
</dbReference>
<protein>
    <submittedName>
        <fullName evidence="1">RHS repeat-associated core domain-containing protein</fullName>
    </submittedName>
</protein>
<accession>A0A3A8LW12</accession>
<dbReference type="PANTHER" id="PTHR32305">
    <property type="match status" value="1"/>
</dbReference>
<dbReference type="Gene3D" id="2.180.10.10">
    <property type="entry name" value="RHS repeat-associated core"/>
    <property type="match status" value="1"/>
</dbReference>
<proteinExistence type="predicted"/>
<keyword evidence="2" id="KW-1185">Reference proteome</keyword>
<dbReference type="EMBL" id="RAWG01000682">
    <property type="protein sequence ID" value="RKH24198.1"/>
    <property type="molecule type" value="Genomic_DNA"/>
</dbReference>
<feature type="non-terminal residue" evidence="1">
    <location>
        <position position="1"/>
    </location>
</feature>
<dbReference type="NCBIfam" id="TIGR03696">
    <property type="entry name" value="Rhs_assc_core"/>
    <property type="match status" value="1"/>
</dbReference>
<feature type="non-terminal residue" evidence="1">
    <location>
        <position position="234"/>
    </location>
</feature>
<dbReference type="RefSeq" id="WP_147444016.1">
    <property type="nucleotide sequence ID" value="NZ_RAWG01000682.1"/>
</dbReference>
<dbReference type="AlphaFoldDB" id="A0A3A8LW12"/>
<reference evidence="2" key="1">
    <citation type="submission" date="2018-09" db="EMBL/GenBank/DDBJ databases">
        <authorList>
            <person name="Livingstone P.G."/>
            <person name="Whitworth D.E."/>
        </authorList>
    </citation>
    <scope>NUCLEOTIDE SEQUENCE [LARGE SCALE GENOMIC DNA]</scope>
    <source>
        <strain evidence="2">CA040B</strain>
    </source>
</reference>
<organism evidence="1 2">
    <name type="scientific">Corallococcus sicarius</name>
    <dbReference type="NCBI Taxonomy" id="2316726"/>
    <lineage>
        <taxon>Bacteria</taxon>
        <taxon>Pseudomonadati</taxon>
        <taxon>Myxococcota</taxon>
        <taxon>Myxococcia</taxon>
        <taxon>Myxococcales</taxon>
        <taxon>Cystobacterineae</taxon>
        <taxon>Myxococcaceae</taxon>
        <taxon>Corallococcus</taxon>
    </lineage>
</organism>
<evidence type="ECO:0000313" key="2">
    <source>
        <dbReference type="Proteomes" id="UP000273405"/>
    </source>
</evidence>
<name>A0A3A8LW12_9BACT</name>
<sequence length="234" mass="24893">DYGWDAGGRLTKVTGVAGEGGSVTTHYRYGWDGLRVARTTGAQTSTYLWAGGALVEERLAGQPALLPTQGGRMTVAVGAERLAHDGMGSAVGRSPATGAGARQQYDAWGAHRNGTAPTSAQASLGYTGHAYDAESGLTYAQQRWLDTGTGRFLSEDPVEAGAYLEKPQGLNPWLYANGNPTRYTDPDGRLAIKRNRSDFGVSFQEGETVEEAYFHAMQLGVSGKRLETLQGLMS</sequence>
<gene>
    <name evidence="1" type="ORF">D7X12_41675</name>
</gene>
<dbReference type="Proteomes" id="UP000273405">
    <property type="component" value="Unassembled WGS sequence"/>
</dbReference>
<dbReference type="InterPro" id="IPR050708">
    <property type="entry name" value="T6SS_VgrG/RHS"/>
</dbReference>
<comment type="caution">
    <text evidence="1">The sequence shown here is derived from an EMBL/GenBank/DDBJ whole genome shotgun (WGS) entry which is preliminary data.</text>
</comment>
<dbReference type="PANTHER" id="PTHR32305:SF17">
    <property type="entry name" value="TRNA NUCLEASE WAPA"/>
    <property type="match status" value="1"/>
</dbReference>
<evidence type="ECO:0000313" key="1">
    <source>
        <dbReference type="EMBL" id="RKH24198.1"/>
    </source>
</evidence>